<organism evidence="2 3">
    <name type="scientific">Staphylococcus aureus</name>
    <dbReference type="NCBI Taxonomy" id="1280"/>
    <lineage>
        <taxon>Bacteria</taxon>
        <taxon>Bacillati</taxon>
        <taxon>Bacillota</taxon>
        <taxon>Bacilli</taxon>
        <taxon>Bacillales</taxon>
        <taxon>Staphylococcaceae</taxon>
        <taxon>Staphylococcus</taxon>
    </lineage>
</organism>
<evidence type="ECO:0000256" key="1">
    <source>
        <dbReference type="SAM" id="Phobius"/>
    </source>
</evidence>
<evidence type="ECO:0000313" key="3">
    <source>
        <dbReference type="Proteomes" id="UP000442782"/>
    </source>
</evidence>
<keyword evidence="1" id="KW-0812">Transmembrane</keyword>
<protein>
    <submittedName>
        <fullName evidence="2">Exported protein</fullName>
    </submittedName>
</protein>
<dbReference type="Proteomes" id="UP000442782">
    <property type="component" value="Unassembled WGS sequence"/>
</dbReference>
<reference evidence="2 3" key="1">
    <citation type="submission" date="2019-12" db="EMBL/GenBank/DDBJ databases">
        <authorList>
            <consortium name="Pathogen Informatics"/>
        </authorList>
    </citation>
    <scope>NUCLEOTIDE SEQUENCE [LARGE SCALE GENOMIC DNA]</scope>
    <source>
        <strain evidence="2 3">S087_N01_C01</strain>
    </source>
</reference>
<keyword evidence="1" id="KW-1133">Transmembrane helix</keyword>
<sequence length="93" mass="10542">MTCEIMKGSKQILLIMGIISLIVLFIFTLFIMAQYAKHYEQKSDSSNAHTLNSSSAIIEQHTMSNLASLDLYAPVRNITSSRDIHPIYFMTKD</sequence>
<keyword evidence="1" id="KW-0472">Membrane</keyword>
<proteinExistence type="predicted"/>
<dbReference type="EMBL" id="CACTOE010000039">
    <property type="protein sequence ID" value="CAA4171134.1"/>
    <property type="molecule type" value="Genomic_DNA"/>
</dbReference>
<dbReference type="AlphaFoldDB" id="A0AB72WCL1"/>
<comment type="caution">
    <text evidence="2">The sequence shown here is derived from an EMBL/GenBank/DDBJ whole genome shotgun (WGS) entry which is preliminary data.</text>
</comment>
<name>A0AB72WCL1_STAAU</name>
<accession>A0AB72WCL1</accession>
<feature type="transmembrane region" description="Helical" evidence="1">
    <location>
        <begin position="12"/>
        <end position="36"/>
    </location>
</feature>
<evidence type="ECO:0000313" key="2">
    <source>
        <dbReference type="EMBL" id="CAA4171134.1"/>
    </source>
</evidence>
<gene>
    <name evidence="2" type="ORF">SAMEA1029512_02818</name>
</gene>